<dbReference type="AlphaFoldDB" id="A0A147GP22"/>
<name>A0A147GP22_9BURK</name>
<keyword evidence="2" id="KW-1185">Reference proteome</keyword>
<reference evidence="1 2" key="1">
    <citation type="journal article" date="2016" name="Front. Microbiol.">
        <title>Genomic Resource of Rice Seed Associated Bacteria.</title>
        <authorList>
            <person name="Midha S."/>
            <person name="Bansal K."/>
            <person name="Sharma S."/>
            <person name="Kumar N."/>
            <person name="Patil P.P."/>
            <person name="Chaudhry V."/>
            <person name="Patil P.B."/>
        </authorList>
    </citation>
    <scope>NUCLEOTIDE SEQUENCE [LARGE SCALE GENOMIC DNA]</scope>
    <source>
        <strain evidence="1 2">NS331</strain>
    </source>
</reference>
<sequence length="94" mass="10443">MKLEIYYPSANPEQLQAALTAAMAVFEQADVDPYDAWLAWAEAERWGETGYMEAFRPSDEYQRLIDLTSQAQVAANEVLGVPPGEVVTLDFVDG</sequence>
<organism evidence="1 2">
    <name type="scientific">Pseudacidovorax intermedius</name>
    <dbReference type="NCBI Taxonomy" id="433924"/>
    <lineage>
        <taxon>Bacteria</taxon>
        <taxon>Pseudomonadati</taxon>
        <taxon>Pseudomonadota</taxon>
        <taxon>Betaproteobacteria</taxon>
        <taxon>Burkholderiales</taxon>
        <taxon>Comamonadaceae</taxon>
        <taxon>Pseudacidovorax</taxon>
    </lineage>
</organism>
<dbReference type="OrthoDB" id="8911070at2"/>
<dbReference type="Proteomes" id="UP000072741">
    <property type="component" value="Unassembled WGS sequence"/>
</dbReference>
<dbReference type="EMBL" id="LDSL01000132">
    <property type="protein sequence ID" value="KTT15837.1"/>
    <property type="molecule type" value="Genomic_DNA"/>
</dbReference>
<gene>
    <name evidence="1" type="ORF">NS331_19450</name>
</gene>
<comment type="caution">
    <text evidence="1">The sequence shown here is derived from an EMBL/GenBank/DDBJ whole genome shotgun (WGS) entry which is preliminary data.</text>
</comment>
<evidence type="ECO:0000313" key="1">
    <source>
        <dbReference type="EMBL" id="KTT15837.1"/>
    </source>
</evidence>
<accession>A0A147GP22</accession>
<evidence type="ECO:0000313" key="2">
    <source>
        <dbReference type="Proteomes" id="UP000072741"/>
    </source>
</evidence>
<proteinExistence type="predicted"/>
<protein>
    <submittedName>
        <fullName evidence="1">Uncharacterized protein</fullName>
    </submittedName>
</protein>
<dbReference type="RefSeq" id="WP_058643604.1">
    <property type="nucleotide sequence ID" value="NZ_LDSL01000132.1"/>
</dbReference>